<organism evidence="1 2">
    <name type="scientific">Streptococcus hyointestinalis</name>
    <dbReference type="NCBI Taxonomy" id="1337"/>
    <lineage>
        <taxon>Bacteria</taxon>
        <taxon>Bacillati</taxon>
        <taxon>Bacillota</taxon>
        <taxon>Bacilli</taxon>
        <taxon>Lactobacillales</taxon>
        <taxon>Streptococcaceae</taxon>
        <taxon>Streptococcus</taxon>
    </lineage>
</organism>
<dbReference type="EMBL" id="UHFN01000007">
    <property type="protein sequence ID" value="SUN62755.1"/>
    <property type="molecule type" value="Genomic_DNA"/>
</dbReference>
<protein>
    <submittedName>
        <fullName evidence="1">Rhamnan synthesis protein F family protein</fullName>
    </submittedName>
</protein>
<dbReference type="RefSeq" id="WP_115270365.1">
    <property type="nucleotide sequence ID" value="NZ_JBNPNB010000030.1"/>
</dbReference>
<dbReference type="Pfam" id="PF05045">
    <property type="entry name" value="RgpF"/>
    <property type="match status" value="1"/>
</dbReference>
<dbReference type="OrthoDB" id="9815339at2"/>
<sequence>MNRLLLYVHFNKYDIVSPHVKYQLEKVRPLFSKIVFISNSAVNQEEVEQLKKKHMIDVFLQRENKGFDFAAWRDGLSLVGYESLVEYDSVTMMNDTCFGPLWDLESYYKRFESDENVDFWGMTNHRAGDVLPEHIQSYFVVYKKKLATSSTFKNYWSTIKDFSDVQDVIDNYEAQTTSIFLEAGFQYGVVFDTVEVPVHNNLPPNFSLYHPTALLEAKVPFFKVKIPEANNSIAPYLLDYIERKTDYPIDVMIHHLSDTYMPDNPYKLGKKYLKEKSLIKVEKKIAIHLHVYYTDLLGEFLRAFESCHFDYDLFITTDSEEKRTEIENQLTQENAKASIYVFDNIGRDIIPMLRLGDVLSKYDYIGHFHTKKSKEADFWAGESWRHELIESMILPADTIISQLEAETLGLVIADIPTFFRYNKIVDAGNEALIAPAMNQLWSSMGLNKAIDFENFHTFVMSYGTFVWFKYDALKPLFDLKIDLETIPKEPLPQNSVLHAMERLLVYIAWDRHYDFRISPTPVALTPFIDNKLLNHKPVVAVPQTFADFNQNGGFKSALRYWYQANVNSAKFVTKKVIKKLKK</sequence>
<gene>
    <name evidence="1" type="ORF">NCTC12224_02055</name>
</gene>
<dbReference type="AlphaFoldDB" id="A0A380KCE8"/>
<dbReference type="GeneID" id="78357309"/>
<evidence type="ECO:0000313" key="2">
    <source>
        <dbReference type="Proteomes" id="UP000254924"/>
    </source>
</evidence>
<dbReference type="InterPro" id="IPR007739">
    <property type="entry name" value="RgpF"/>
</dbReference>
<evidence type="ECO:0000313" key="1">
    <source>
        <dbReference type="EMBL" id="SUN62755.1"/>
    </source>
</evidence>
<keyword evidence="2" id="KW-1185">Reference proteome</keyword>
<accession>A0A380KCE8</accession>
<dbReference type="Proteomes" id="UP000254924">
    <property type="component" value="Unassembled WGS sequence"/>
</dbReference>
<reference evidence="1 2" key="1">
    <citation type="submission" date="2018-06" db="EMBL/GenBank/DDBJ databases">
        <authorList>
            <consortium name="Pathogen Informatics"/>
            <person name="Doyle S."/>
        </authorList>
    </citation>
    <scope>NUCLEOTIDE SEQUENCE [LARGE SCALE GENOMIC DNA]</scope>
    <source>
        <strain evidence="1 2">NCTC12224</strain>
    </source>
</reference>
<proteinExistence type="predicted"/>
<name>A0A380KCE8_9STRE</name>